<dbReference type="InterPro" id="IPR033940">
    <property type="entry name" value="IPMI_Swivel"/>
</dbReference>
<dbReference type="EC" id="4.2.1.33" evidence="10"/>
<gene>
    <name evidence="10 12" type="primary">leuD</name>
    <name evidence="12" type="ORF">M9405_00550</name>
</gene>
<evidence type="ECO:0000256" key="10">
    <source>
        <dbReference type="HAMAP-Rule" id="MF_01031"/>
    </source>
</evidence>
<dbReference type="CDD" id="cd01577">
    <property type="entry name" value="IPMI_Swivel"/>
    <property type="match status" value="1"/>
</dbReference>
<comment type="similarity">
    <text evidence="4 10">Belongs to the LeuD family. LeuD type 1 subfamily.</text>
</comment>
<dbReference type="PANTHER" id="PTHR43345">
    <property type="entry name" value="3-ISOPROPYLMALATE DEHYDRATASE SMALL SUBUNIT 2-RELATED-RELATED"/>
    <property type="match status" value="1"/>
</dbReference>
<comment type="pathway">
    <text evidence="3 10">Amino-acid biosynthesis; L-leucine biosynthesis; L-leucine from 3-methyl-2-oxobutanoate: step 2/4.</text>
</comment>
<proteinExistence type="inferred from homology"/>
<evidence type="ECO:0000256" key="5">
    <source>
        <dbReference type="ARBA" id="ARBA00011271"/>
    </source>
</evidence>
<evidence type="ECO:0000256" key="2">
    <source>
        <dbReference type="ARBA" id="ARBA00002695"/>
    </source>
</evidence>
<dbReference type="InterPro" id="IPR050075">
    <property type="entry name" value="LeuD"/>
</dbReference>
<dbReference type="InterPro" id="IPR015928">
    <property type="entry name" value="Aconitase/3IPM_dehydase_swvl"/>
</dbReference>
<keyword evidence="6 10" id="KW-0432">Leucine biosynthesis</keyword>
<evidence type="ECO:0000256" key="3">
    <source>
        <dbReference type="ARBA" id="ARBA00004729"/>
    </source>
</evidence>
<dbReference type="GO" id="GO:0003861">
    <property type="term" value="F:3-isopropylmalate dehydratase activity"/>
    <property type="evidence" value="ECO:0007669"/>
    <property type="project" value="UniProtKB-EC"/>
</dbReference>
<dbReference type="InterPro" id="IPR004431">
    <property type="entry name" value="3-IsopropMal_deHydase_ssu"/>
</dbReference>
<dbReference type="InterPro" id="IPR000573">
    <property type="entry name" value="AconitaseA/IPMdHydase_ssu_swvl"/>
</dbReference>
<comment type="function">
    <text evidence="2 10">Catalyzes the isomerization between 2-isopropylmalate and 3-isopropylmalate, via the formation of 2-isopropylmaleate.</text>
</comment>
<comment type="catalytic activity">
    <reaction evidence="1 10">
        <text>(2R,3S)-3-isopropylmalate = (2S)-2-isopropylmalate</text>
        <dbReference type="Rhea" id="RHEA:32287"/>
        <dbReference type="ChEBI" id="CHEBI:1178"/>
        <dbReference type="ChEBI" id="CHEBI:35121"/>
        <dbReference type="EC" id="4.2.1.33"/>
    </reaction>
</comment>
<comment type="subunit">
    <text evidence="5 10">Heterodimer of LeuC and LeuD.</text>
</comment>
<evidence type="ECO:0000256" key="4">
    <source>
        <dbReference type="ARBA" id="ARBA00009845"/>
    </source>
</evidence>
<dbReference type="Proteomes" id="UP001056834">
    <property type="component" value="Chromosome"/>
</dbReference>
<accession>A0ABY4SVW8</accession>
<evidence type="ECO:0000256" key="8">
    <source>
        <dbReference type="ARBA" id="ARBA00023239"/>
    </source>
</evidence>
<evidence type="ECO:0000256" key="9">
    <source>
        <dbReference type="ARBA" id="ARBA00023304"/>
    </source>
</evidence>
<evidence type="ECO:0000256" key="6">
    <source>
        <dbReference type="ARBA" id="ARBA00022430"/>
    </source>
</evidence>
<dbReference type="PANTHER" id="PTHR43345:SF5">
    <property type="entry name" value="3-ISOPROPYLMALATE DEHYDRATASE SMALL SUBUNIT"/>
    <property type="match status" value="1"/>
</dbReference>
<reference evidence="12" key="1">
    <citation type="submission" date="2022-05" db="EMBL/GenBank/DDBJ databases">
        <title>Impact of host demography and evolutionary history on endosymbiont molecular evolution: a test in carpenter ants (Genus Camponotus) and their Blochmannia endosymbionts.</title>
        <authorList>
            <person name="Manthey J.D."/>
            <person name="Giron J.C."/>
            <person name="Hruska J.P."/>
        </authorList>
    </citation>
    <scope>NUCLEOTIDE SEQUENCE</scope>
    <source>
        <strain evidence="12">C-006</strain>
    </source>
</reference>
<dbReference type="SUPFAM" id="SSF52016">
    <property type="entry name" value="LeuD/IlvD-like"/>
    <property type="match status" value="1"/>
</dbReference>
<evidence type="ECO:0000313" key="13">
    <source>
        <dbReference type="Proteomes" id="UP001056834"/>
    </source>
</evidence>
<dbReference type="NCBIfam" id="NF002458">
    <property type="entry name" value="PRK01641.1"/>
    <property type="match status" value="1"/>
</dbReference>
<evidence type="ECO:0000259" key="11">
    <source>
        <dbReference type="Pfam" id="PF00694"/>
    </source>
</evidence>
<dbReference type="HAMAP" id="MF_01031">
    <property type="entry name" value="LeuD_type1"/>
    <property type="match status" value="1"/>
</dbReference>
<dbReference type="Pfam" id="PF00694">
    <property type="entry name" value="Aconitase_C"/>
    <property type="match status" value="1"/>
</dbReference>
<keyword evidence="8 10" id="KW-0456">Lyase</keyword>
<evidence type="ECO:0000256" key="7">
    <source>
        <dbReference type="ARBA" id="ARBA00022605"/>
    </source>
</evidence>
<sequence length="202" mass="23788">MFTRYTMQHTGVVLPLNIANIDTDNIIPKQFLQEITRINFGRYLFFDWRFTDKIGKTLNSNFILNNPIYKNSSILLTQKNFGCGSSREHAVWALKDYGFKVIIAPSFSDIFYKNSLINNLFPIILSEIIVNNLFIDIFKKQKAQTFTINLSETTIVTEKTQYFFKINNFYKYYFNTLDSIDVTLQHDSEITKYENNQLSYLK</sequence>
<dbReference type="EMBL" id="CP097762">
    <property type="protein sequence ID" value="URJ25213.1"/>
    <property type="molecule type" value="Genomic_DNA"/>
</dbReference>
<name>A0ABY4SVW8_9ENTR</name>
<keyword evidence="9 10" id="KW-0100">Branched-chain amino acid biosynthesis</keyword>
<organism evidence="12 13">
    <name type="scientific">Candidatus Blochmannia ocreatus</name>
    <name type="common">nom. nud.</name>
    <dbReference type="NCBI Taxonomy" id="251538"/>
    <lineage>
        <taxon>Bacteria</taxon>
        <taxon>Pseudomonadati</taxon>
        <taxon>Pseudomonadota</taxon>
        <taxon>Gammaproteobacteria</taxon>
        <taxon>Enterobacterales</taxon>
        <taxon>Enterobacteriaceae</taxon>
        <taxon>ant endosymbionts</taxon>
        <taxon>Candidatus Blochmanniella</taxon>
    </lineage>
</organism>
<protein>
    <recommendedName>
        <fullName evidence="10">3-isopropylmalate dehydratase small subunit</fullName>
        <ecNumber evidence="10">4.2.1.33</ecNumber>
    </recommendedName>
    <alternativeName>
        <fullName evidence="10">Alpha-IPM isomerase</fullName>
        <shortName evidence="10">IPMI</shortName>
    </alternativeName>
    <alternativeName>
        <fullName evidence="10">Isopropylmalate isomerase</fullName>
    </alternativeName>
</protein>
<dbReference type="NCBIfam" id="TIGR00171">
    <property type="entry name" value="leuD"/>
    <property type="match status" value="1"/>
</dbReference>
<evidence type="ECO:0000256" key="1">
    <source>
        <dbReference type="ARBA" id="ARBA00000491"/>
    </source>
</evidence>
<keyword evidence="13" id="KW-1185">Reference proteome</keyword>
<feature type="domain" description="Aconitase A/isopropylmalate dehydratase small subunit swivel" evidence="11">
    <location>
        <begin position="7"/>
        <end position="126"/>
    </location>
</feature>
<keyword evidence="7 10" id="KW-0028">Amino-acid biosynthesis</keyword>
<evidence type="ECO:0000313" key="12">
    <source>
        <dbReference type="EMBL" id="URJ25213.1"/>
    </source>
</evidence>
<dbReference type="Gene3D" id="3.20.19.10">
    <property type="entry name" value="Aconitase, domain 4"/>
    <property type="match status" value="1"/>
</dbReference>